<name>A0A4Y9ERB4_9SPHN</name>
<dbReference type="Proteomes" id="UP000297737">
    <property type="component" value="Unassembled WGS sequence"/>
</dbReference>
<reference evidence="2 3" key="1">
    <citation type="submission" date="2019-02" db="EMBL/GenBank/DDBJ databases">
        <title>Polymorphobacter sp. isolated from the lake at the Tibet of China.</title>
        <authorList>
            <person name="Li A."/>
        </authorList>
    </citation>
    <scope>NUCLEOTIDE SEQUENCE [LARGE SCALE GENOMIC DNA]</scope>
    <source>
        <strain evidence="2 3">DJ1R-1</strain>
    </source>
</reference>
<dbReference type="SUPFAM" id="SSF88874">
    <property type="entry name" value="Receptor-binding domain of short tail fibre protein gp12"/>
    <property type="match status" value="2"/>
</dbReference>
<dbReference type="AlphaFoldDB" id="A0A4Y9ERB4"/>
<dbReference type="Gene3D" id="3.90.1340.10">
    <property type="entry name" value="Phage tail collar domain"/>
    <property type="match status" value="1"/>
</dbReference>
<evidence type="ECO:0000313" key="2">
    <source>
        <dbReference type="EMBL" id="TFU06176.1"/>
    </source>
</evidence>
<dbReference type="InterPro" id="IPR011083">
    <property type="entry name" value="Phage_tail_collar_dom"/>
</dbReference>
<dbReference type="Pfam" id="PF07484">
    <property type="entry name" value="Collar"/>
    <property type="match status" value="1"/>
</dbReference>
<evidence type="ECO:0000259" key="1">
    <source>
        <dbReference type="Pfam" id="PF07484"/>
    </source>
</evidence>
<sequence length="265" mass="27189">MSLETASYLHQLNPSYPSGTDMQREGDDHIRLLKAAIKATFPNFTGAMNLTSTFLNDIAVHLVPFGAIMLFSGDTAPTGWAICDGRTVAKSDGSGTVTTPDMQNRVPVGASVAHALGDMFGQESYTVTAGAGGGHTHDVDLADAANHSHSVSAVGHSLTEAELPAHKHLNGISDDGAAGASSLFVYGGEAQTAIVAVGIDTNTHGGFQGYTSEVGSGTAHTHTIDQTPAGAHNHAVTVTGVAGHSHSVTTSSVQPSMALNYIMKV</sequence>
<proteinExistence type="predicted"/>
<dbReference type="RefSeq" id="WP_135244900.1">
    <property type="nucleotide sequence ID" value="NZ_SIHO01000001.1"/>
</dbReference>
<evidence type="ECO:0000313" key="3">
    <source>
        <dbReference type="Proteomes" id="UP000297737"/>
    </source>
</evidence>
<keyword evidence="3" id="KW-1185">Reference proteome</keyword>
<dbReference type="EMBL" id="SIHO01000001">
    <property type="protein sequence ID" value="TFU06176.1"/>
    <property type="molecule type" value="Genomic_DNA"/>
</dbReference>
<accession>A0A4Y9ERB4</accession>
<dbReference type="OrthoDB" id="9810174at2"/>
<organism evidence="2 3">
    <name type="scientific">Glacieibacterium arshaanense</name>
    <dbReference type="NCBI Taxonomy" id="2511025"/>
    <lineage>
        <taxon>Bacteria</taxon>
        <taxon>Pseudomonadati</taxon>
        <taxon>Pseudomonadota</taxon>
        <taxon>Alphaproteobacteria</taxon>
        <taxon>Sphingomonadales</taxon>
        <taxon>Sphingosinicellaceae</taxon>
        <taxon>Glacieibacterium</taxon>
    </lineage>
</organism>
<gene>
    <name evidence="2" type="ORF">EUV02_03960</name>
</gene>
<protein>
    <submittedName>
        <fullName evidence="2">Tail fiber protein</fullName>
    </submittedName>
</protein>
<dbReference type="InterPro" id="IPR037053">
    <property type="entry name" value="Phage_tail_collar_dom_sf"/>
</dbReference>
<comment type="caution">
    <text evidence="2">The sequence shown here is derived from an EMBL/GenBank/DDBJ whole genome shotgun (WGS) entry which is preliminary data.</text>
</comment>
<feature type="domain" description="Phage tail collar" evidence="1">
    <location>
        <begin position="66"/>
        <end position="107"/>
    </location>
</feature>